<feature type="domain" description="HTH cro/C1-type" evidence="1">
    <location>
        <begin position="7"/>
        <end position="28"/>
    </location>
</feature>
<dbReference type="InterPro" id="IPR001387">
    <property type="entry name" value="Cro/C1-type_HTH"/>
</dbReference>
<dbReference type="Gene3D" id="1.10.260.40">
    <property type="entry name" value="lambda repressor-like DNA-binding domains"/>
    <property type="match status" value="1"/>
</dbReference>
<dbReference type="PROSITE" id="PS50943">
    <property type="entry name" value="HTH_CROC1"/>
    <property type="match status" value="1"/>
</dbReference>
<reference evidence="2 3" key="1">
    <citation type="submission" date="2024-06" db="EMBL/GenBank/DDBJ databases">
        <title>Genomic Encyclopedia of Type Strains, Phase IV (KMG-IV): sequencing the most valuable type-strain genomes for metagenomic binning, comparative biology and taxonomic classification.</title>
        <authorList>
            <person name="Goeker M."/>
        </authorList>
    </citation>
    <scope>NUCLEOTIDE SEQUENCE [LARGE SCALE GENOMIC DNA]</scope>
    <source>
        <strain evidence="2 3">DSM 29126</strain>
    </source>
</reference>
<dbReference type="InterPro" id="IPR010982">
    <property type="entry name" value="Lambda_DNA-bd_dom_sf"/>
</dbReference>
<evidence type="ECO:0000259" key="1">
    <source>
        <dbReference type="PROSITE" id="PS50943"/>
    </source>
</evidence>
<dbReference type="SUPFAM" id="SSF47413">
    <property type="entry name" value="lambda repressor-like DNA-binding domains"/>
    <property type="match status" value="1"/>
</dbReference>
<dbReference type="Pfam" id="PF01381">
    <property type="entry name" value="HTH_3"/>
    <property type="match status" value="1"/>
</dbReference>
<dbReference type="Proteomes" id="UP001549134">
    <property type="component" value="Unassembled WGS sequence"/>
</dbReference>
<proteinExistence type="predicted"/>
<accession>A0ABV2ETK4</accession>
<name>A0ABV2ETK4_9STRE</name>
<evidence type="ECO:0000313" key="2">
    <source>
        <dbReference type="EMBL" id="MET3533942.1"/>
    </source>
</evidence>
<protein>
    <submittedName>
        <fullName evidence="2">Transcriptional regulator with XRE-family HTH domain</fullName>
    </submittedName>
</protein>
<sequence>MNFGQQIKDLRKKNGLTQEQFALKLNVTW</sequence>
<dbReference type="EMBL" id="JBEPLX010000010">
    <property type="protein sequence ID" value="MET3533942.1"/>
    <property type="molecule type" value="Genomic_DNA"/>
</dbReference>
<gene>
    <name evidence="2" type="ORF">ABID50_001099</name>
</gene>
<evidence type="ECO:0000313" key="3">
    <source>
        <dbReference type="Proteomes" id="UP001549134"/>
    </source>
</evidence>
<organism evidence="2 3">
    <name type="scientific">Streptococcus parasuis</name>
    <dbReference type="NCBI Taxonomy" id="1501662"/>
    <lineage>
        <taxon>Bacteria</taxon>
        <taxon>Bacillati</taxon>
        <taxon>Bacillota</taxon>
        <taxon>Bacilli</taxon>
        <taxon>Lactobacillales</taxon>
        <taxon>Streptococcaceae</taxon>
        <taxon>Streptococcus</taxon>
    </lineage>
</organism>
<comment type="caution">
    <text evidence="2">The sequence shown here is derived from an EMBL/GenBank/DDBJ whole genome shotgun (WGS) entry which is preliminary data.</text>
</comment>
<keyword evidence="3" id="KW-1185">Reference proteome</keyword>
<dbReference type="CDD" id="cd00093">
    <property type="entry name" value="HTH_XRE"/>
    <property type="match status" value="1"/>
</dbReference>